<comment type="caution">
    <text evidence="4">The sequence shown here is derived from an EMBL/GenBank/DDBJ whole genome shotgun (WGS) entry which is preliminary data.</text>
</comment>
<dbReference type="PANTHER" id="PTHR48075:SF5">
    <property type="entry name" value="3-HYDROXYBUTYRYL-COA DEHYDROGENASE"/>
    <property type="match status" value="1"/>
</dbReference>
<evidence type="ECO:0000256" key="1">
    <source>
        <dbReference type="ARBA" id="ARBA00023002"/>
    </source>
</evidence>
<dbReference type="AlphaFoldDB" id="A0A7X9ZYT1"/>
<evidence type="ECO:0000313" key="5">
    <source>
        <dbReference type="Proteomes" id="UP000583127"/>
    </source>
</evidence>
<evidence type="ECO:0000259" key="3">
    <source>
        <dbReference type="Pfam" id="PF02737"/>
    </source>
</evidence>
<dbReference type="InterPro" id="IPR006108">
    <property type="entry name" value="3HC_DH_C"/>
</dbReference>
<organism evidence="4 5">
    <name type="scientific">Paraburkholderia antibiotica</name>
    <dbReference type="NCBI Taxonomy" id="2728839"/>
    <lineage>
        <taxon>Bacteria</taxon>
        <taxon>Pseudomonadati</taxon>
        <taxon>Pseudomonadota</taxon>
        <taxon>Betaproteobacteria</taxon>
        <taxon>Burkholderiales</taxon>
        <taxon>Burkholderiaceae</taxon>
        <taxon>Paraburkholderia</taxon>
    </lineage>
</organism>
<keyword evidence="1" id="KW-0560">Oxidoreductase</keyword>
<dbReference type="InterPro" id="IPR006176">
    <property type="entry name" value="3-OHacyl-CoA_DH_NAD-bd"/>
</dbReference>
<dbReference type="GO" id="GO:0006631">
    <property type="term" value="P:fatty acid metabolic process"/>
    <property type="evidence" value="ECO:0007669"/>
    <property type="project" value="InterPro"/>
</dbReference>
<evidence type="ECO:0000259" key="2">
    <source>
        <dbReference type="Pfam" id="PF00725"/>
    </source>
</evidence>
<feature type="domain" description="3-hydroxyacyl-CoA dehydrogenase C-terminal" evidence="2">
    <location>
        <begin position="197"/>
        <end position="294"/>
    </location>
</feature>
<dbReference type="SUPFAM" id="SSF48179">
    <property type="entry name" value="6-phosphogluconate dehydrogenase C-terminal domain-like"/>
    <property type="match status" value="2"/>
</dbReference>
<dbReference type="GO" id="GO:0070403">
    <property type="term" value="F:NAD+ binding"/>
    <property type="evidence" value="ECO:0007669"/>
    <property type="project" value="InterPro"/>
</dbReference>
<name>A0A7X9ZYT1_9BURK</name>
<reference evidence="4 5" key="1">
    <citation type="submission" date="2020-04" db="EMBL/GenBank/DDBJ databases">
        <title>Paraburkholderia sp. G-4-1-8 isolated from soil.</title>
        <authorList>
            <person name="Dahal R.H."/>
        </authorList>
    </citation>
    <scope>NUCLEOTIDE SEQUENCE [LARGE SCALE GENOMIC DNA]</scope>
    <source>
        <strain evidence="4 5">G-4-1-8</strain>
    </source>
</reference>
<feature type="domain" description="3-hydroxyacyl-CoA dehydrogenase C-terminal" evidence="2">
    <location>
        <begin position="424"/>
        <end position="507"/>
    </location>
</feature>
<sequence>MESGNAMNSRNFSIETIGIVGTGAMGRGIAQIAALAGLRVRLYDTNPAAVGAARDYLAETFAKLTAKGKLEQSRSLAALANVSGVQTVGELAGCDLVVEAIVEKLDVKQALFRELETVVSGRCILASNTSSLSITAIAASCTDPSRVVGYHFFNPVPLMKVVEVIDGLRSDPAAGDALMELSRRMGHTPVRAKDMPGFIVNHAGRGMNTEGLRVAGEGVASFADIDRIMREQAGFRLGPFELLDLTALDVSHPVMESIYHQFYEEPRYTPSPITGTRLSGGLLGRKSGEGFYHYVDGKQQVPAEAPAPSALPSSVWVSKRYPQAYDAVAQLVGKAGVKLDEGATPAAGSLIVVTPFGHDATTAAIDEALDASRVVAVDALFPLVGAQRRTLMTTPATTRAARDEAHALFAADDIPVTVIRDSTGFVAQRVVATIVNIGCDIAQKQIATPEDIDLAVTLGLGYPRGPLALGDALGAATILTILRNMFSVLGDPRYRPSPWLARRAQLGLSLTQRDAADTAEETRS</sequence>
<dbReference type="InterPro" id="IPR013328">
    <property type="entry name" value="6PGD_dom2"/>
</dbReference>
<dbReference type="SUPFAM" id="SSF51735">
    <property type="entry name" value="NAD(P)-binding Rossmann-fold domains"/>
    <property type="match status" value="1"/>
</dbReference>
<accession>A0A7X9ZYT1</accession>
<evidence type="ECO:0000313" key="4">
    <source>
        <dbReference type="EMBL" id="NML33141.1"/>
    </source>
</evidence>
<dbReference type="Gene3D" id="3.40.50.720">
    <property type="entry name" value="NAD(P)-binding Rossmann-like Domain"/>
    <property type="match status" value="1"/>
</dbReference>
<dbReference type="NCBIfam" id="NF006124">
    <property type="entry name" value="PRK08268.1"/>
    <property type="match status" value="1"/>
</dbReference>
<feature type="domain" description="3-hydroxyacyl-CoA dehydrogenase NAD binding" evidence="3">
    <location>
        <begin position="16"/>
        <end position="194"/>
    </location>
</feature>
<dbReference type="InterPro" id="IPR008927">
    <property type="entry name" value="6-PGluconate_DH-like_C_sf"/>
</dbReference>
<proteinExistence type="predicted"/>
<protein>
    <submittedName>
        <fullName evidence="4">3-hydroxyacyl-CoA dehydrogenase</fullName>
    </submittedName>
</protein>
<dbReference type="PANTHER" id="PTHR48075">
    <property type="entry name" value="3-HYDROXYACYL-COA DEHYDROGENASE FAMILY PROTEIN"/>
    <property type="match status" value="1"/>
</dbReference>
<gene>
    <name evidence="4" type="ORF">HHL14_20180</name>
</gene>
<dbReference type="Pfam" id="PF02737">
    <property type="entry name" value="3HCDH_N"/>
    <property type="match status" value="1"/>
</dbReference>
<dbReference type="Pfam" id="PF00725">
    <property type="entry name" value="3HCDH"/>
    <property type="match status" value="2"/>
</dbReference>
<dbReference type="Proteomes" id="UP000583127">
    <property type="component" value="Unassembled WGS sequence"/>
</dbReference>
<dbReference type="EMBL" id="JABBFZ010000012">
    <property type="protein sequence ID" value="NML33141.1"/>
    <property type="molecule type" value="Genomic_DNA"/>
</dbReference>
<dbReference type="InterPro" id="IPR036291">
    <property type="entry name" value="NAD(P)-bd_dom_sf"/>
</dbReference>
<dbReference type="Gene3D" id="1.10.1040.10">
    <property type="entry name" value="N-(1-d-carboxylethyl)-l-norvaline Dehydrogenase, domain 2"/>
    <property type="match status" value="2"/>
</dbReference>
<dbReference type="GO" id="GO:0016616">
    <property type="term" value="F:oxidoreductase activity, acting on the CH-OH group of donors, NAD or NADP as acceptor"/>
    <property type="evidence" value="ECO:0007669"/>
    <property type="project" value="InterPro"/>
</dbReference>
<keyword evidence="5" id="KW-1185">Reference proteome</keyword>
<dbReference type="FunFam" id="3.40.50.720:FF:000009">
    <property type="entry name" value="Fatty oxidation complex, alpha subunit"/>
    <property type="match status" value="1"/>
</dbReference>